<comment type="pathway">
    <text evidence="2 14">Glycan biosynthesis; trehalose biosynthesis.</text>
</comment>
<sequence>MGEWHLDMGATPLAGGVRFRVWAPLAESVAVIPCGKEASYPLSRAGEYFQGTIAGMAPGDRYWYLLDGTLRRPDPASRSQPDGVHGPSQVVAPVSFCWTDGQWRGLKLEELITYELHVGTFTPVGTFTAAIRRLDYLAELGVTAVELMPVAEFPGTRNWGYDGVFPFAPHHAYGGANGLKALVDACHRRGLAVILDVVYNHLGPEGNYLHPFAPYFTDRYRTPWGDAVNFDGPDSNGVRHYVIANALHWVSEYHVDGLRLDAIHGIYDFSARHILLDISQAVDSLARQLGRKVHVIAESDLNDVRTITPPEWGGHGCHAQWCDDFHHGLMTYLTGERQGYYADFGLFGHLEKAFREGFVYSGQYSRHRRRRHGSPSAARPPRQLVVFSQNHDQVGNRLRGDRPSLRLSLEQLKLAAGAVILSPYLPLLFMGEEYSETAPFPYFTSHGDPELAEAVRQGRREEFASFGWEAEVPDPQAEETFLAARIDPERRHQGWHRSLYAFYREVIRLRRELPHLRHPEREEVAVVGLEADRVIALRYRHGGRELITLFALGKTPRTVRLPFRHGECRKLLDSAGKSWGGPGSIAPERIGADGDGAGLTLAPFSVTLYGTG</sequence>
<dbReference type="STRING" id="269799.Gmet_3467"/>
<dbReference type="InterPro" id="IPR006047">
    <property type="entry name" value="GH13_cat_dom"/>
</dbReference>
<organism evidence="19 20">
    <name type="scientific">Geobacter metallireducens (strain ATCC 53774 / DSM 7210 / GS-15)</name>
    <dbReference type="NCBI Taxonomy" id="269799"/>
    <lineage>
        <taxon>Bacteria</taxon>
        <taxon>Pseudomonadati</taxon>
        <taxon>Thermodesulfobacteriota</taxon>
        <taxon>Desulfuromonadia</taxon>
        <taxon>Geobacterales</taxon>
        <taxon>Geobacteraceae</taxon>
        <taxon>Geobacter</taxon>
    </lineage>
</organism>
<dbReference type="InterPro" id="IPR044901">
    <property type="entry name" value="Trehalose_TreZ_E-set_sf"/>
</dbReference>
<dbReference type="InterPro" id="IPR014756">
    <property type="entry name" value="Ig_E-set"/>
</dbReference>
<feature type="site" description="Transition state stabilizer" evidence="17">
    <location>
        <position position="392"/>
    </location>
</feature>
<dbReference type="KEGG" id="gme:Gmet_3467"/>
<dbReference type="eggNOG" id="COG0296">
    <property type="taxonomic scope" value="Bacteria"/>
</dbReference>
<evidence type="ECO:0000256" key="1">
    <source>
        <dbReference type="ARBA" id="ARBA00004496"/>
    </source>
</evidence>
<comment type="similarity">
    <text evidence="3 14">Belongs to the glycosyl hydrolase 13 family.</text>
</comment>
<comment type="catalytic activity">
    <reaction evidence="12 14">
        <text>hydrolysis of (1-&gt;4)-alpha-D-glucosidic linkage in 4-alpha-D-[(1-&gt;4)-alpha-D-glucanosyl]n trehalose to yield trehalose and (1-&gt;4)-alpha-D-glucan.</text>
        <dbReference type="EC" id="3.2.1.141"/>
    </reaction>
</comment>
<protein>
    <recommendedName>
        <fullName evidence="5 13">Malto-oligosyltrehalose trehalohydrolase</fullName>
        <shortName evidence="14">MTHase</shortName>
        <ecNumber evidence="4 13">3.2.1.141</ecNumber>
    </recommendedName>
    <alternativeName>
        <fullName evidence="11 14">4-alpha-D-((1-&gt;4)-alpha-D-glucano)trehalose trehalohydrolase</fullName>
    </alternativeName>
    <alternativeName>
        <fullName evidence="10 14">Maltooligosyl trehalose trehalohydrolase</fullName>
    </alternativeName>
</protein>
<feature type="binding site" evidence="16">
    <location>
        <begin position="259"/>
        <end position="264"/>
    </location>
    <ligand>
        <name>substrate</name>
    </ligand>
</feature>
<keyword evidence="9 14" id="KW-0326">Glycosidase</keyword>
<keyword evidence="7 14" id="KW-0378">Hydrolase</keyword>
<keyword evidence="20" id="KW-1185">Reference proteome</keyword>
<dbReference type="GO" id="GO:0005737">
    <property type="term" value="C:cytoplasm"/>
    <property type="evidence" value="ECO:0007669"/>
    <property type="project" value="UniProtKB-SubCell"/>
</dbReference>
<evidence type="ECO:0000256" key="14">
    <source>
        <dbReference type="PIRNR" id="PIRNR006337"/>
    </source>
</evidence>
<dbReference type="EC" id="3.2.1.141" evidence="4 13"/>
<proteinExistence type="inferred from homology"/>
<evidence type="ECO:0000256" key="10">
    <source>
        <dbReference type="ARBA" id="ARBA00032057"/>
    </source>
</evidence>
<dbReference type="Pfam" id="PF00128">
    <property type="entry name" value="Alpha-amylase"/>
    <property type="match status" value="1"/>
</dbReference>
<dbReference type="SUPFAM" id="SSF51445">
    <property type="entry name" value="(Trans)glycosidases"/>
    <property type="match status" value="1"/>
</dbReference>
<dbReference type="CDD" id="cd11325">
    <property type="entry name" value="AmyAc_GTHase"/>
    <property type="match status" value="1"/>
</dbReference>
<dbReference type="PANTHER" id="PTHR43002">
    <property type="entry name" value="GLYCOGEN DEBRANCHING ENZYME"/>
    <property type="match status" value="1"/>
</dbReference>
<dbReference type="PIRSF" id="PIRSF006337">
    <property type="entry name" value="Trehalose_TreZ"/>
    <property type="match status" value="1"/>
</dbReference>
<dbReference type="SUPFAM" id="SSF81296">
    <property type="entry name" value="E set domains"/>
    <property type="match status" value="1"/>
</dbReference>
<dbReference type="Gene3D" id="3.20.20.80">
    <property type="entry name" value="Glycosidases"/>
    <property type="match status" value="1"/>
</dbReference>
<comment type="subcellular location">
    <subcellularLocation>
        <location evidence="1 15">Cytoplasm</location>
    </subcellularLocation>
</comment>
<dbReference type="GO" id="GO:0005992">
    <property type="term" value="P:trehalose biosynthetic process"/>
    <property type="evidence" value="ECO:0007669"/>
    <property type="project" value="UniProtKB-UniRule"/>
</dbReference>
<dbReference type="AlphaFoldDB" id="Q39PZ8"/>
<reference evidence="19 20" key="2">
    <citation type="journal article" date="2009" name="BMC Microbiol.">
        <title>The genome sequence of Geobacter metallireducens: features of metabolism, physiology and regulation common and dissimilar to Geobacter sulfurreducens.</title>
        <authorList>
            <person name="Aklujkar M."/>
            <person name="Krushkal J."/>
            <person name="DiBartolo G."/>
            <person name="Lapidus A."/>
            <person name="Land M.L."/>
            <person name="Lovley D.R."/>
        </authorList>
    </citation>
    <scope>NUCLEOTIDE SEQUENCE [LARGE SCALE GENOMIC DNA]</scope>
    <source>
        <strain evidence="20">ATCC 53774 / DSM 7210 / GS-15</strain>
    </source>
</reference>
<dbReference type="Proteomes" id="UP000007073">
    <property type="component" value="Chromosome"/>
</dbReference>
<dbReference type="SMART" id="SM00642">
    <property type="entry name" value="Aamy"/>
    <property type="match status" value="1"/>
</dbReference>
<feature type="active site" description="Proton donor" evidence="15">
    <location>
        <position position="298"/>
    </location>
</feature>
<feature type="binding site" evidence="16">
    <location>
        <begin position="323"/>
        <end position="327"/>
    </location>
    <ligand>
        <name>substrate</name>
    </ligand>
</feature>
<dbReference type="Gene3D" id="1.10.10.760">
    <property type="entry name" value="E-set domains of sugar-utilizing enzymes"/>
    <property type="match status" value="1"/>
</dbReference>
<accession>Q39PZ8</accession>
<dbReference type="CDD" id="cd02853">
    <property type="entry name" value="E_set_MTHase_like_N"/>
    <property type="match status" value="1"/>
</dbReference>
<evidence type="ECO:0000256" key="16">
    <source>
        <dbReference type="PIRSR" id="PIRSR006337-2"/>
    </source>
</evidence>
<dbReference type="UniPathway" id="UPA00299"/>
<evidence type="ECO:0000256" key="15">
    <source>
        <dbReference type="PIRSR" id="PIRSR006337-1"/>
    </source>
</evidence>
<evidence type="ECO:0000313" key="19">
    <source>
        <dbReference type="EMBL" id="ABB33676.1"/>
    </source>
</evidence>
<evidence type="ECO:0000256" key="3">
    <source>
        <dbReference type="ARBA" id="ARBA00008061"/>
    </source>
</evidence>
<evidence type="ECO:0000256" key="13">
    <source>
        <dbReference type="NCBIfam" id="TIGR02402"/>
    </source>
</evidence>
<evidence type="ECO:0000256" key="8">
    <source>
        <dbReference type="ARBA" id="ARBA00023277"/>
    </source>
</evidence>
<reference evidence="19 20" key="1">
    <citation type="submission" date="2005-10" db="EMBL/GenBank/DDBJ databases">
        <title>Complete sequence of Geobacter metallireducens GS-15.</title>
        <authorList>
            <consortium name="US DOE Joint Genome Institute"/>
            <person name="Copeland A."/>
            <person name="Lucas S."/>
            <person name="Lapidus A."/>
            <person name="Barry K."/>
            <person name="Detter J.C."/>
            <person name="Glavina T."/>
            <person name="Hammon N."/>
            <person name="Israni S."/>
            <person name="Pitluck S."/>
            <person name="Di Bartolo G."/>
            <person name="Chain P."/>
            <person name="Schmutz J."/>
            <person name="Larimer F."/>
            <person name="Land M."/>
            <person name="Kyrpides N."/>
            <person name="Ivanova N."/>
            <person name="Richardson P."/>
        </authorList>
    </citation>
    <scope>NUCLEOTIDE SEQUENCE [LARGE SCALE GENOMIC DNA]</scope>
    <source>
        <strain evidence="20">ATCC 53774 / DSM 7210 / GS-15</strain>
    </source>
</reference>
<name>Q39PZ8_GEOMG</name>
<dbReference type="InterPro" id="IPR013783">
    <property type="entry name" value="Ig-like_fold"/>
</dbReference>
<evidence type="ECO:0000256" key="11">
    <source>
        <dbReference type="ARBA" id="ARBA00033284"/>
    </source>
</evidence>
<evidence type="ECO:0000256" key="4">
    <source>
        <dbReference type="ARBA" id="ARBA00012268"/>
    </source>
</evidence>
<dbReference type="EMBL" id="CP000148">
    <property type="protein sequence ID" value="ABB33676.1"/>
    <property type="molecule type" value="Genomic_DNA"/>
</dbReference>
<dbReference type="CAZy" id="GH13">
    <property type="family name" value="Glycoside Hydrolase Family 13"/>
</dbReference>
<feature type="binding site" evidence="16">
    <location>
        <begin position="391"/>
        <end position="396"/>
    </location>
    <ligand>
        <name>substrate</name>
    </ligand>
</feature>
<dbReference type="HOGENOM" id="CLU_020726_2_0_7"/>
<dbReference type="GO" id="GO:0033942">
    <property type="term" value="F:4-alpha-D-(1-&gt;4)-alpha-D-glucanotrehalose trehalohydrolase activity"/>
    <property type="evidence" value="ECO:0007669"/>
    <property type="project" value="UniProtKB-EC"/>
</dbReference>
<dbReference type="InterPro" id="IPR012768">
    <property type="entry name" value="Trehalose_TreZ"/>
</dbReference>
<dbReference type="CAZy" id="CBM48">
    <property type="family name" value="Carbohydrate-Binding Module Family 48"/>
</dbReference>
<evidence type="ECO:0000313" key="20">
    <source>
        <dbReference type="Proteomes" id="UP000007073"/>
    </source>
</evidence>
<evidence type="ECO:0000256" key="7">
    <source>
        <dbReference type="ARBA" id="ARBA00022801"/>
    </source>
</evidence>
<dbReference type="NCBIfam" id="TIGR02402">
    <property type="entry name" value="trehalose_TreZ"/>
    <property type="match status" value="1"/>
</dbReference>
<dbReference type="RefSeq" id="WP_004513918.1">
    <property type="nucleotide sequence ID" value="NC_007517.1"/>
</dbReference>
<evidence type="ECO:0000256" key="9">
    <source>
        <dbReference type="ARBA" id="ARBA00023295"/>
    </source>
</evidence>
<evidence type="ECO:0000256" key="5">
    <source>
        <dbReference type="ARBA" id="ARBA00015938"/>
    </source>
</evidence>
<gene>
    <name evidence="19" type="primary">treZ</name>
    <name evidence="19" type="ordered locus">Gmet_3467</name>
</gene>
<evidence type="ECO:0000256" key="17">
    <source>
        <dbReference type="PIRSR" id="PIRSR006337-3"/>
    </source>
</evidence>
<keyword evidence="8" id="KW-0119">Carbohydrate metabolism</keyword>
<evidence type="ECO:0000256" key="6">
    <source>
        <dbReference type="ARBA" id="ARBA00022490"/>
    </source>
</evidence>
<evidence type="ECO:0000259" key="18">
    <source>
        <dbReference type="SMART" id="SM00642"/>
    </source>
</evidence>
<feature type="domain" description="Glycosyl hydrolase family 13 catalytic" evidence="18">
    <location>
        <begin position="90"/>
        <end position="485"/>
    </location>
</feature>
<feature type="active site" description="Nucleophile" evidence="15">
    <location>
        <position position="261"/>
    </location>
</feature>
<dbReference type="Gene3D" id="2.60.40.10">
    <property type="entry name" value="Immunoglobulins"/>
    <property type="match status" value="1"/>
</dbReference>
<dbReference type="InterPro" id="IPR017853">
    <property type="entry name" value="GH"/>
</dbReference>
<evidence type="ECO:0000256" key="12">
    <source>
        <dbReference type="ARBA" id="ARBA00034013"/>
    </source>
</evidence>
<keyword evidence="6" id="KW-0963">Cytoplasm</keyword>
<evidence type="ECO:0000256" key="2">
    <source>
        <dbReference type="ARBA" id="ARBA00005199"/>
    </source>
</evidence>